<comment type="caution">
    <text evidence="3">The sequence shown here is derived from an EMBL/GenBank/DDBJ whole genome shotgun (WGS) entry which is preliminary data.</text>
</comment>
<dbReference type="InterPro" id="IPR017668">
    <property type="entry name" value="Methan_mark_2"/>
</dbReference>
<dbReference type="InterPro" id="IPR016188">
    <property type="entry name" value="PurM-like_N"/>
</dbReference>
<dbReference type="Gene3D" id="3.90.650.10">
    <property type="entry name" value="PurM-like C-terminal domain"/>
    <property type="match status" value="1"/>
</dbReference>
<dbReference type="InterPro" id="IPR010918">
    <property type="entry name" value="PurM-like_C_dom"/>
</dbReference>
<dbReference type="AlphaFoldDB" id="A0A8T3VAP7"/>
<gene>
    <name evidence="3" type="ORF">E7Z73_04935</name>
</gene>
<dbReference type="GO" id="GO:0009030">
    <property type="term" value="F:thiamine-phosphate kinase activity"/>
    <property type="evidence" value="ECO:0007669"/>
    <property type="project" value="InterPro"/>
</dbReference>
<dbReference type="InterPro" id="IPR006283">
    <property type="entry name" value="ThiL-like"/>
</dbReference>
<dbReference type="InterPro" id="IPR036676">
    <property type="entry name" value="PurM-like_C_sf"/>
</dbReference>
<reference evidence="3" key="1">
    <citation type="submission" date="2019-04" db="EMBL/GenBank/DDBJ databases">
        <title>Evolution of Biomass-Degrading Anaerobic Consortia Revealed by Metagenomics.</title>
        <authorList>
            <person name="Peng X."/>
        </authorList>
    </citation>
    <scope>NUCLEOTIDE SEQUENCE</scope>
    <source>
        <strain evidence="3">SIG12</strain>
    </source>
</reference>
<proteinExistence type="predicted"/>
<dbReference type="Pfam" id="PF02769">
    <property type="entry name" value="AIRS_C"/>
    <property type="match status" value="1"/>
</dbReference>
<dbReference type="Pfam" id="PF00586">
    <property type="entry name" value="AIRS"/>
    <property type="match status" value="1"/>
</dbReference>
<sequence>MEFKDVGFILDFEKLIKEVQEFEGVSRKSSIDNVVNLLGEAYNVSGDVIIDIGDDASAVDIGNNQVMLVAADGIWGQIMNVNPYWAGYCSVLVNVNDIAAMGGKPLAMVNIMSINNDEIYEELLTGIKDGCLKFGVPMVGGHLHPDAECDSLGVAIVGIAQKDKLITSFHAKVGDKVIVAIDLDGKPHEMFSLNWDTTYDKDAQLVQDQITAVQYLAENDYIKAGKDISNPGILGTLEMLLETSQKGANVNLMDIPKNENMDWADWLKSYPGSGFVFTASEDKCDFIIKYLSKYSIEASVVGEVTDENVLNVTYNDQTIEVFNQNKNPVFKL</sequence>
<dbReference type="Gene3D" id="3.30.1330.10">
    <property type="entry name" value="PurM-like, N-terminal domain"/>
    <property type="match status" value="1"/>
</dbReference>
<dbReference type="EMBL" id="SUTE01000037">
    <property type="protein sequence ID" value="MBE6505078.1"/>
    <property type="molecule type" value="Genomic_DNA"/>
</dbReference>
<protein>
    <submittedName>
        <fullName evidence="3">Methanogenesis marker 2 protein</fullName>
    </submittedName>
</protein>
<feature type="domain" description="PurM-like N-terminal" evidence="1">
    <location>
        <begin position="53"/>
        <end position="159"/>
    </location>
</feature>
<dbReference type="PIRSF" id="PIRSF036540">
    <property type="entry name" value="UCP036540_AIR"/>
    <property type="match status" value="1"/>
</dbReference>
<dbReference type="PANTHER" id="PTHR30270">
    <property type="entry name" value="THIAMINE-MONOPHOSPHATE KINASE"/>
    <property type="match status" value="1"/>
</dbReference>
<feature type="domain" description="PurM-like C-terminal" evidence="2">
    <location>
        <begin position="173"/>
        <end position="314"/>
    </location>
</feature>
<dbReference type="SUPFAM" id="SSF56042">
    <property type="entry name" value="PurM C-terminal domain-like"/>
    <property type="match status" value="1"/>
</dbReference>
<dbReference type="GO" id="GO:0009228">
    <property type="term" value="P:thiamine biosynthetic process"/>
    <property type="evidence" value="ECO:0007669"/>
    <property type="project" value="InterPro"/>
</dbReference>
<dbReference type="InterPro" id="IPR011413">
    <property type="entry name" value="UCP036540_AIR"/>
</dbReference>
<accession>A0A8T3VAP7</accession>
<dbReference type="InterPro" id="IPR036921">
    <property type="entry name" value="PurM-like_N_sf"/>
</dbReference>
<evidence type="ECO:0000313" key="3">
    <source>
        <dbReference type="EMBL" id="MBE6505078.1"/>
    </source>
</evidence>
<evidence type="ECO:0000259" key="2">
    <source>
        <dbReference type="Pfam" id="PF02769"/>
    </source>
</evidence>
<evidence type="ECO:0000313" key="4">
    <source>
        <dbReference type="Proteomes" id="UP000762703"/>
    </source>
</evidence>
<dbReference type="PANTHER" id="PTHR30270:SF0">
    <property type="entry name" value="THIAMINE-MONOPHOSPHATE KINASE"/>
    <property type="match status" value="1"/>
</dbReference>
<dbReference type="Proteomes" id="UP000762703">
    <property type="component" value="Unassembled WGS sequence"/>
</dbReference>
<dbReference type="CDD" id="cd02192">
    <property type="entry name" value="PurM-like3"/>
    <property type="match status" value="1"/>
</dbReference>
<dbReference type="SUPFAM" id="SSF55326">
    <property type="entry name" value="PurM N-terminal domain-like"/>
    <property type="match status" value="1"/>
</dbReference>
<evidence type="ECO:0000259" key="1">
    <source>
        <dbReference type="Pfam" id="PF00586"/>
    </source>
</evidence>
<organism evidence="3 4">
    <name type="scientific">Methanobrevibacter millerae</name>
    <dbReference type="NCBI Taxonomy" id="230361"/>
    <lineage>
        <taxon>Archaea</taxon>
        <taxon>Methanobacteriati</taxon>
        <taxon>Methanobacteriota</taxon>
        <taxon>Methanomada group</taxon>
        <taxon>Methanobacteria</taxon>
        <taxon>Methanobacteriales</taxon>
        <taxon>Methanobacteriaceae</taxon>
        <taxon>Methanobrevibacter</taxon>
    </lineage>
</organism>
<name>A0A8T3VAP7_9EURY</name>
<dbReference type="NCBIfam" id="TIGR03267">
    <property type="entry name" value="methan_mark_2"/>
    <property type="match status" value="1"/>
</dbReference>